<dbReference type="CDD" id="cd22231">
    <property type="entry name" value="RHH_NikR_HicB-like"/>
    <property type="match status" value="1"/>
</dbReference>
<gene>
    <name evidence="1" type="ORF">LCGC14_1079810</name>
</gene>
<comment type="caution">
    <text evidence="1">The sequence shown here is derived from an EMBL/GenBank/DDBJ whole genome shotgun (WGS) entry which is preliminary data.</text>
</comment>
<evidence type="ECO:0008006" key="2">
    <source>
        <dbReference type="Google" id="ProtNLM"/>
    </source>
</evidence>
<dbReference type="EMBL" id="LAZR01004719">
    <property type="protein sequence ID" value="KKN06174.1"/>
    <property type="molecule type" value="Genomic_DNA"/>
</dbReference>
<name>A0A0F9MK95_9ZZZZ</name>
<sequence length="53" mass="6091">MGRKYNYHTINLQKELAEKIQEAVDSGKHGYISIPDFVRAAVRAKLRELGYLV</sequence>
<accession>A0A0F9MK95</accession>
<protein>
    <recommendedName>
        <fullName evidence="2">Ribbon-helix-helix protein CopG domain-containing protein</fullName>
    </recommendedName>
</protein>
<evidence type="ECO:0000313" key="1">
    <source>
        <dbReference type="EMBL" id="KKN06174.1"/>
    </source>
</evidence>
<reference evidence="1" key="1">
    <citation type="journal article" date="2015" name="Nature">
        <title>Complex archaea that bridge the gap between prokaryotes and eukaryotes.</title>
        <authorList>
            <person name="Spang A."/>
            <person name="Saw J.H."/>
            <person name="Jorgensen S.L."/>
            <person name="Zaremba-Niedzwiedzka K."/>
            <person name="Martijn J."/>
            <person name="Lind A.E."/>
            <person name="van Eijk R."/>
            <person name="Schleper C."/>
            <person name="Guy L."/>
            <person name="Ettema T.J."/>
        </authorList>
    </citation>
    <scope>NUCLEOTIDE SEQUENCE</scope>
</reference>
<dbReference type="AlphaFoldDB" id="A0A0F9MK95"/>
<proteinExistence type="predicted"/>
<organism evidence="1">
    <name type="scientific">marine sediment metagenome</name>
    <dbReference type="NCBI Taxonomy" id="412755"/>
    <lineage>
        <taxon>unclassified sequences</taxon>
        <taxon>metagenomes</taxon>
        <taxon>ecological metagenomes</taxon>
    </lineage>
</organism>